<dbReference type="PANTHER" id="PTHR30055">
    <property type="entry name" value="HTH-TYPE TRANSCRIPTIONAL REGULATOR RUTR"/>
    <property type="match status" value="1"/>
</dbReference>
<dbReference type="RefSeq" id="WP_078973987.1">
    <property type="nucleotide sequence ID" value="NZ_MWQN01000001.1"/>
</dbReference>
<dbReference type="InterPro" id="IPR009057">
    <property type="entry name" value="Homeodomain-like_sf"/>
</dbReference>
<accession>A0A1T3NSR5</accession>
<sequence length="203" mass="21736">MNAAPDRVPGPSRPGGRSARVQAAVHRAATELVCELGADRVTMPAVAARAGVNPTTVYRRWGTVAGLLADVALVRHDTDRPPEPTGALDEDLAGYAAWALADFSRPGGIAFFRAEVAPDPDDRRAGLARCLDRCAVRIDALLAKAAERGRVVPTRQQVIDRIIAPLYFRVVFSIPHTDEAYARALAADLLDHPDFRPGRAATG</sequence>
<dbReference type="GO" id="GO:0000976">
    <property type="term" value="F:transcription cis-regulatory region binding"/>
    <property type="evidence" value="ECO:0007669"/>
    <property type="project" value="TreeGrafter"/>
</dbReference>
<protein>
    <submittedName>
        <fullName evidence="6">TetR family transcriptional regulator</fullName>
    </submittedName>
</protein>
<dbReference type="PROSITE" id="PS50977">
    <property type="entry name" value="HTH_TETR_2"/>
    <property type="match status" value="1"/>
</dbReference>
<dbReference type="Proteomes" id="UP000190037">
    <property type="component" value="Unassembled WGS sequence"/>
</dbReference>
<dbReference type="Pfam" id="PF00440">
    <property type="entry name" value="TetR_N"/>
    <property type="match status" value="1"/>
</dbReference>
<gene>
    <name evidence="6" type="ORF">B4N89_01085</name>
</gene>
<dbReference type="SUPFAM" id="SSF48498">
    <property type="entry name" value="Tetracyclin repressor-like, C-terminal domain"/>
    <property type="match status" value="1"/>
</dbReference>
<dbReference type="AlphaFoldDB" id="A0A1T3NSR5"/>
<dbReference type="Gene3D" id="1.10.357.10">
    <property type="entry name" value="Tetracycline Repressor, domain 2"/>
    <property type="match status" value="1"/>
</dbReference>
<keyword evidence="1" id="KW-0805">Transcription regulation</keyword>
<dbReference type="Gene3D" id="1.10.10.60">
    <property type="entry name" value="Homeodomain-like"/>
    <property type="match status" value="1"/>
</dbReference>
<comment type="caution">
    <text evidence="6">The sequence shown here is derived from an EMBL/GenBank/DDBJ whole genome shotgun (WGS) entry which is preliminary data.</text>
</comment>
<evidence type="ECO:0000256" key="4">
    <source>
        <dbReference type="PROSITE-ProRule" id="PRU00335"/>
    </source>
</evidence>
<dbReference type="InterPro" id="IPR036271">
    <property type="entry name" value="Tet_transcr_reg_TetR-rel_C_sf"/>
</dbReference>
<dbReference type="Pfam" id="PF16859">
    <property type="entry name" value="TetR_C_11"/>
    <property type="match status" value="1"/>
</dbReference>
<dbReference type="OrthoDB" id="9796019at2"/>
<organism evidence="6 7">
    <name type="scientific">Embleya scabrispora</name>
    <dbReference type="NCBI Taxonomy" id="159449"/>
    <lineage>
        <taxon>Bacteria</taxon>
        <taxon>Bacillati</taxon>
        <taxon>Actinomycetota</taxon>
        <taxon>Actinomycetes</taxon>
        <taxon>Kitasatosporales</taxon>
        <taxon>Streptomycetaceae</taxon>
        <taxon>Embleya</taxon>
    </lineage>
</organism>
<dbReference type="EMBL" id="MWQN01000001">
    <property type="protein sequence ID" value="OPC79722.1"/>
    <property type="molecule type" value="Genomic_DNA"/>
</dbReference>
<dbReference type="STRING" id="159449.B4N89_01085"/>
<keyword evidence="7" id="KW-1185">Reference proteome</keyword>
<dbReference type="InterPro" id="IPR011075">
    <property type="entry name" value="TetR_C"/>
</dbReference>
<dbReference type="PANTHER" id="PTHR30055:SF148">
    <property type="entry name" value="TETR-FAMILY TRANSCRIPTIONAL REGULATOR"/>
    <property type="match status" value="1"/>
</dbReference>
<dbReference type="InterPro" id="IPR050109">
    <property type="entry name" value="HTH-type_TetR-like_transc_reg"/>
</dbReference>
<proteinExistence type="predicted"/>
<evidence type="ECO:0000259" key="5">
    <source>
        <dbReference type="PROSITE" id="PS50977"/>
    </source>
</evidence>
<evidence type="ECO:0000313" key="6">
    <source>
        <dbReference type="EMBL" id="OPC79722.1"/>
    </source>
</evidence>
<feature type="DNA-binding region" description="H-T-H motif" evidence="4">
    <location>
        <begin position="42"/>
        <end position="61"/>
    </location>
</feature>
<feature type="domain" description="HTH tetR-type" evidence="5">
    <location>
        <begin position="19"/>
        <end position="79"/>
    </location>
</feature>
<dbReference type="SUPFAM" id="SSF46689">
    <property type="entry name" value="Homeodomain-like"/>
    <property type="match status" value="1"/>
</dbReference>
<dbReference type="InterPro" id="IPR001647">
    <property type="entry name" value="HTH_TetR"/>
</dbReference>
<evidence type="ECO:0000256" key="3">
    <source>
        <dbReference type="ARBA" id="ARBA00023163"/>
    </source>
</evidence>
<dbReference type="GO" id="GO:0003700">
    <property type="term" value="F:DNA-binding transcription factor activity"/>
    <property type="evidence" value="ECO:0007669"/>
    <property type="project" value="TreeGrafter"/>
</dbReference>
<evidence type="ECO:0000256" key="1">
    <source>
        <dbReference type="ARBA" id="ARBA00023015"/>
    </source>
</evidence>
<reference evidence="6 7" key="1">
    <citation type="submission" date="2017-03" db="EMBL/GenBank/DDBJ databases">
        <title>Draft genome sequence of Streptomyces scabrisporus NF3, endophyte isolated from Amphipterygium adstringens.</title>
        <authorList>
            <person name="Vazquez M."/>
            <person name="Ceapa C.D."/>
            <person name="Rodriguez Luna D."/>
            <person name="Sanchez Esquivel S."/>
        </authorList>
    </citation>
    <scope>NUCLEOTIDE SEQUENCE [LARGE SCALE GENOMIC DNA]</scope>
    <source>
        <strain evidence="6 7">NF3</strain>
    </source>
</reference>
<keyword evidence="3" id="KW-0804">Transcription</keyword>
<keyword evidence="2 4" id="KW-0238">DNA-binding</keyword>
<evidence type="ECO:0000313" key="7">
    <source>
        <dbReference type="Proteomes" id="UP000190037"/>
    </source>
</evidence>
<name>A0A1T3NSR5_9ACTN</name>
<evidence type="ECO:0000256" key="2">
    <source>
        <dbReference type="ARBA" id="ARBA00023125"/>
    </source>
</evidence>